<dbReference type="Pfam" id="PF18857">
    <property type="entry name" value="LPD38"/>
    <property type="match status" value="1"/>
</dbReference>
<dbReference type="RefSeq" id="WP_007289509.1">
    <property type="nucleotide sequence ID" value="NZ_AAWL01000009.1"/>
</dbReference>
<dbReference type="OrthoDB" id="9815002at2"/>
<dbReference type="EMBL" id="AAWL01000009">
    <property type="protein sequence ID" value="EAX47558.1"/>
    <property type="molecule type" value="Genomic_DNA"/>
</dbReference>
<dbReference type="InterPro" id="IPR040561">
    <property type="entry name" value="LPD38"/>
</dbReference>
<evidence type="ECO:0000313" key="4">
    <source>
        <dbReference type="EMBL" id="EAX47558.1"/>
    </source>
</evidence>
<dbReference type="InterPro" id="IPR023346">
    <property type="entry name" value="Lysozyme-like_dom_sf"/>
</dbReference>
<dbReference type="Gene3D" id="1.10.530.10">
    <property type="match status" value="1"/>
</dbReference>
<feature type="compositionally biased region" description="Pro residues" evidence="1">
    <location>
        <begin position="32"/>
        <end position="43"/>
    </location>
</feature>
<protein>
    <submittedName>
        <fullName evidence="4">Lytic transglycosylase, catalytic</fullName>
    </submittedName>
</protein>
<accession>A1HR61</accession>
<reference evidence="4 5" key="1">
    <citation type="submission" date="2007-01" db="EMBL/GenBank/DDBJ databases">
        <title>Annotation of the draft genome assembly of Thermosinus carboxydivorans Nor1.</title>
        <authorList>
            <consortium name="US DOE Joint Genome Institute (JGI-ORNL)"/>
            <person name="Larimer F."/>
            <person name="Land M."/>
            <person name="Hauser L."/>
        </authorList>
    </citation>
    <scope>NUCLEOTIDE SEQUENCE [LARGE SCALE GENOMIC DNA]</scope>
    <source>
        <strain evidence="4 5">Nor1</strain>
    </source>
</reference>
<dbReference type="CDD" id="cd00254">
    <property type="entry name" value="LT-like"/>
    <property type="match status" value="1"/>
</dbReference>
<name>A1HR61_9FIRM</name>
<evidence type="ECO:0000256" key="1">
    <source>
        <dbReference type="SAM" id="MobiDB-lite"/>
    </source>
</evidence>
<dbReference type="Pfam" id="PF01464">
    <property type="entry name" value="SLT"/>
    <property type="match status" value="1"/>
</dbReference>
<feature type="domain" description="Transglycosylase SLT" evidence="2">
    <location>
        <begin position="255"/>
        <end position="343"/>
    </location>
</feature>
<dbReference type="Proteomes" id="UP000005139">
    <property type="component" value="Unassembled WGS sequence"/>
</dbReference>
<keyword evidence="5" id="KW-1185">Reference proteome</keyword>
<proteinExistence type="predicted"/>
<gene>
    <name evidence="4" type="ORF">TcarDRAFT_1293</name>
</gene>
<reference evidence="4 5" key="2">
    <citation type="submission" date="2007-01" db="EMBL/GenBank/DDBJ databases">
        <title>Sequencing of the draft genome and assembly of Thermosinus carboxydivorans Nor1.</title>
        <authorList>
            <consortium name="US DOE Joint Genome Institute (JGI-PGF)"/>
            <person name="Copeland A."/>
            <person name="Lucas S."/>
            <person name="Lapidus A."/>
            <person name="Barry K."/>
            <person name="Glavina del Rio T."/>
            <person name="Dalin E."/>
            <person name="Tice H."/>
            <person name="Bruce D."/>
            <person name="Pitluck S."/>
            <person name="Richardson P."/>
        </authorList>
    </citation>
    <scope>NUCLEOTIDE SEQUENCE [LARGE SCALE GENOMIC DNA]</scope>
    <source>
        <strain evidence="4 5">Nor1</strain>
    </source>
</reference>
<sequence>MFTLDDFASKYSDENKLDSLDSFAAKHLGPKQPQPSPTIPAPEIPIDVPQEEPAPGFLTNLAKDISRIGARYLEGARQAWDEVQRANQRYDAVASDPNADLTDIEAARYQANAAQGQFVKDVAQTPLMIGALAGAPGAAVAVAPFIAADIANAAQERFQQEGALGAAKQVAGDVTGIGPAIEELPKVFNLDYWKQAYEEPVTTIGSTAMALAPAALIGKGVYKGVSGVVEDKVKSALDEFDFTKSDELPTNPNVEALVKAIAEQESGGDYGAVNPDSGARGKFQIMPENWPEWAEEFGLGRDAPMTPENQEYVATRKIRQLFDKYGNAEDVARAWYAGEGYVDALRRGEPPYSPDVRFNADGIADPNGQYPSVNEYAQQVVSRMGKPGFAPDAVTDYDLAETWVRPATREELQASLLDALRQIGEQKWDEAEQAAAESAFWRDIPYHEKGKLAGEGLVLGEEKPQARIILPGEAEVNPEAIKVIEALKKQAEIDAEIARTKGDPRQFLADAIKAGDYYRAARWAEIVGSKDLAEKYRKLWWKEQGFKDEPAIDLSRVEPTLHDIRPDIKQFIEDTTQRIAADRKNARQELLNALEAVKQKAWDNAEAEAVTSRMNPEAIVLTEYFNTYKISPEALEKALRRRQEKLIDDYMSVLRSQMKQGVENRSMTPVLDKAGNPTGEYTFSPGYSRNYQWYRDMLEANGGKMPKKADLEYWLRETAVDHLRNGYRDPMYGELPPSSEFVKIEQALSGLQKYRKQLPFELRTWEKNKAIDENALESGAEVAGLVNQAPPPPGIEYLRKRSNMAQSGLSVPVNSPRPETSSGVTVPETISRKQIMDKINELFTAVRTGRLGVDGVLGWFDRNSEVIRTKGYADFRAIMHEIGHYLDKGLGLRNDARFDNELISAVHRRFGDAYDNLPVERLRGEGIAEFIHDYTTNKARAQAEFPQYYAAFEKRLKKEPEIRGRLKIVSDMLKTWYNQAAKDRVKGSISFGDRRTAFEKTKDAVKNPKQTAEAIAESGREIIDKVYDKFVDELAPLDRMMKEIEKLTGEKLPLAQDVFKQAWLARGWAGKAQTLIEHGIPEKGIPSLKSIVKSVEKNIDDFSAYLVALREIDMYRMEEQGLGKFEHAISKADAALTVAEGRQRPEFVKAQQELVKFQNHLLDILVDAGIKDRASVEIMKTKWPNYVPFFREFDEAAIEKFLSGKGFGNVSDPIKKLKGSTRDIINPLESIVKNTYLFINLAERNRVARLFVDLAQKPGLGKLIEEVSGPASSKDSTFAVWDKGKKRVFQTTPELYRAIMLLDREAAGVIEKILSIPAGWLRAGAVLSPEFIVRNPVRDAHSAFIYSKYGFIPVIDTFRGLAHVLKKDDLYWEYMNSGAAHSTMVSLDRDYLAKNLREIMSKPGYQKFIAPLNPKTYIDILRAFSETLEMGTRVAEYENARRGYNGVINRLFSNKRTQRSMEEAALAARDITLDFSRAGTVGKKINKVVAFWNATIQGMDKMIRAFKEDPVTTSAKVFMSVTLPSIVLWYLNKDDPRYQELPQWQKDLFWIIPAKDTLIRIPKPFEVGILFGTSVERMLDWMYKKDPNAFKGYGKTVWDAMVPGWMPTALLPIVEWTSNYSYFMERNIVPPSQEKLPPKLQYGPNTSAIGKWIGEHAITPWTPQGVSPAKVDNTIRGYTGGLGGLAMTLGDLVAGEFDKRPSLKWTEYPGIRAFTATPYRSSKSVQDFYDRWNEVQQMYNEYKQTGVKPAGLDGAEYRRLQGVNEIMQKINKREKEILSDKNMSSEEKRSRLDQLNVMKTNYARIALGRQKIAQ</sequence>
<feature type="region of interest" description="Disordered" evidence="1">
    <location>
        <begin position="22"/>
        <end position="53"/>
    </location>
</feature>
<comment type="caution">
    <text evidence="4">The sequence shown here is derived from an EMBL/GenBank/DDBJ whole genome shotgun (WGS) entry which is preliminary data.</text>
</comment>
<organism evidence="4 5">
    <name type="scientific">Thermosinus carboxydivorans Nor1</name>
    <dbReference type="NCBI Taxonomy" id="401526"/>
    <lineage>
        <taxon>Bacteria</taxon>
        <taxon>Bacillati</taxon>
        <taxon>Bacillota</taxon>
        <taxon>Negativicutes</taxon>
        <taxon>Selenomonadales</taxon>
        <taxon>Sporomusaceae</taxon>
        <taxon>Thermosinus</taxon>
    </lineage>
</organism>
<dbReference type="SUPFAM" id="SSF53955">
    <property type="entry name" value="Lysozyme-like"/>
    <property type="match status" value="1"/>
</dbReference>
<evidence type="ECO:0000259" key="2">
    <source>
        <dbReference type="Pfam" id="PF01464"/>
    </source>
</evidence>
<evidence type="ECO:0000313" key="5">
    <source>
        <dbReference type="Proteomes" id="UP000005139"/>
    </source>
</evidence>
<feature type="domain" description="Large polyvalent protein associated" evidence="3">
    <location>
        <begin position="1535"/>
        <end position="1710"/>
    </location>
</feature>
<evidence type="ECO:0000259" key="3">
    <source>
        <dbReference type="Pfam" id="PF18857"/>
    </source>
</evidence>
<dbReference type="eggNOG" id="COG0741">
    <property type="taxonomic scope" value="Bacteria"/>
</dbReference>
<dbReference type="InterPro" id="IPR008258">
    <property type="entry name" value="Transglycosylase_SLT_dom_1"/>
</dbReference>
<dbReference type="eggNOG" id="COG0503">
    <property type="taxonomic scope" value="Bacteria"/>
</dbReference>